<dbReference type="Proteomes" id="UP000524450">
    <property type="component" value="Unassembled WGS sequence"/>
</dbReference>
<evidence type="ECO:0000256" key="6">
    <source>
        <dbReference type="ARBA" id="ARBA00023136"/>
    </source>
</evidence>
<feature type="transmembrane region" description="Helical" evidence="7">
    <location>
        <begin position="274"/>
        <end position="295"/>
    </location>
</feature>
<evidence type="ECO:0000256" key="4">
    <source>
        <dbReference type="ARBA" id="ARBA00022692"/>
    </source>
</evidence>
<evidence type="ECO:0000313" key="9">
    <source>
        <dbReference type="Proteomes" id="UP000524450"/>
    </source>
</evidence>
<dbReference type="GO" id="GO:0005886">
    <property type="term" value="C:plasma membrane"/>
    <property type="evidence" value="ECO:0007669"/>
    <property type="project" value="UniProtKB-SubCell"/>
</dbReference>
<dbReference type="PANTHER" id="PTHR30213">
    <property type="entry name" value="INNER MEMBRANE PROTEIN YHJD"/>
    <property type="match status" value="1"/>
</dbReference>
<sequence length="307" mass="33894">MAAVIVCRPRAPPAVAALAPRHRPTPPLFSQRYMFALISLTIDRARKERLPQVAGSLAFTTLLSIVPLFATSFALFTRFPVFSRFQDALQEFLLRRLLPTDIARTVLKYLNHFAANASGMTWVGSLFLLCTAIAMLLTVENALNQMWKVRRNRPFFKRVGLYLLMLAIGPPALGLSLWATSYLLGISMGLIGALPPSLAFVLDLGPFLLGVAMLTSMFYLVPNTKVRLRDAFAGGLIASMVFELGKRGFTAYLVKIPTYKALYGAFAVLPMFLLWVYFSWLVTLVAAMVTANLALSRRQAAGKPARA</sequence>
<dbReference type="InterPro" id="IPR023679">
    <property type="entry name" value="UPF0761_bac"/>
</dbReference>
<feature type="transmembrane region" description="Helical" evidence="7">
    <location>
        <begin position="232"/>
        <end position="254"/>
    </location>
</feature>
<accession>A0A840GBG4</accession>
<dbReference type="PIRSF" id="PIRSF035875">
    <property type="entry name" value="RNase_BN"/>
    <property type="match status" value="1"/>
</dbReference>
<dbReference type="EMBL" id="JACIFZ010000022">
    <property type="protein sequence ID" value="MBB4226138.1"/>
    <property type="molecule type" value="Genomic_DNA"/>
</dbReference>
<keyword evidence="2 7" id="KW-1003">Cell membrane</keyword>
<keyword evidence="4 7" id="KW-0812">Transmembrane</keyword>
<comment type="subcellular location">
    <subcellularLocation>
        <location evidence="1 7">Cell membrane</location>
        <topology evidence="1 7">Multi-pass membrane protein</topology>
    </subcellularLocation>
</comment>
<keyword evidence="3" id="KW-0997">Cell inner membrane</keyword>
<keyword evidence="5 7" id="KW-1133">Transmembrane helix</keyword>
<keyword evidence="6 7" id="KW-0472">Membrane</keyword>
<evidence type="ECO:0000256" key="7">
    <source>
        <dbReference type="HAMAP-Rule" id="MF_00672"/>
    </source>
</evidence>
<evidence type="ECO:0000256" key="2">
    <source>
        <dbReference type="ARBA" id="ARBA00022475"/>
    </source>
</evidence>
<evidence type="ECO:0000313" key="8">
    <source>
        <dbReference type="EMBL" id="MBB4226138.1"/>
    </source>
</evidence>
<dbReference type="HAMAP" id="MF_00672">
    <property type="entry name" value="UPF0761"/>
    <property type="match status" value="1"/>
</dbReference>
<dbReference type="AlphaFoldDB" id="A0A840GBG4"/>
<gene>
    <name evidence="8" type="ORF">GGD71_006957</name>
</gene>
<feature type="transmembrane region" description="Helical" evidence="7">
    <location>
        <begin position="119"/>
        <end position="139"/>
    </location>
</feature>
<evidence type="ECO:0000256" key="5">
    <source>
        <dbReference type="ARBA" id="ARBA00022989"/>
    </source>
</evidence>
<feature type="transmembrane region" description="Helical" evidence="7">
    <location>
        <begin position="198"/>
        <end position="220"/>
    </location>
</feature>
<evidence type="ECO:0000256" key="1">
    <source>
        <dbReference type="ARBA" id="ARBA00004651"/>
    </source>
</evidence>
<dbReference type="InterPro" id="IPR017039">
    <property type="entry name" value="Virul_fac_BrkB"/>
</dbReference>
<name>A0A840GBG4_9BURK</name>
<dbReference type="NCBIfam" id="TIGR00765">
    <property type="entry name" value="yihY_not_rbn"/>
    <property type="match status" value="1"/>
</dbReference>
<feature type="transmembrane region" description="Helical" evidence="7">
    <location>
        <begin position="159"/>
        <end position="178"/>
    </location>
</feature>
<dbReference type="Pfam" id="PF03631">
    <property type="entry name" value="Virul_fac_BrkB"/>
    <property type="match status" value="1"/>
</dbReference>
<reference evidence="8 9" key="1">
    <citation type="submission" date="2020-08" db="EMBL/GenBank/DDBJ databases">
        <title>Genomic Encyclopedia of Type Strains, Phase IV (KMG-V): Genome sequencing to study the core and pangenomes of soil and plant-associated prokaryotes.</title>
        <authorList>
            <person name="Whitman W."/>
        </authorList>
    </citation>
    <scope>NUCLEOTIDE SEQUENCE [LARGE SCALE GENOMIC DNA]</scope>
    <source>
        <strain evidence="8 9">34/80</strain>
    </source>
</reference>
<dbReference type="RefSeq" id="WP_260319682.1">
    <property type="nucleotide sequence ID" value="NZ_JACIFZ010000022.1"/>
</dbReference>
<evidence type="ECO:0000256" key="3">
    <source>
        <dbReference type="ARBA" id="ARBA00022519"/>
    </source>
</evidence>
<comment type="similarity">
    <text evidence="7">Belongs to the UPF0761 family.</text>
</comment>
<dbReference type="PANTHER" id="PTHR30213:SF0">
    <property type="entry name" value="UPF0761 MEMBRANE PROTEIN YIHY"/>
    <property type="match status" value="1"/>
</dbReference>
<protein>
    <recommendedName>
        <fullName evidence="7">UPF0761 membrane protein GGD71_006957</fullName>
    </recommendedName>
</protein>
<proteinExistence type="inferred from homology"/>
<organism evidence="8 9">
    <name type="scientific">Variovorax guangxiensis</name>
    <dbReference type="NCBI Taxonomy" id="1775474"/>
    <lineage>
        <taxon>Bacteria</taxon>
        <taxon>Pseudomonadati</taxon>
        <taxon>Pseudomonadota</taxon>
        <taxon>Betaproteobacteria</taxon>
        <taxon>Burkholderiales</taxon>
        <taxon>Comamonadaceae</taxon>
        <taxon>Variovorax</taxon>
    </lineage>
</organism>
<feature type="transmembrane region" description="Helical" evidence="7">
    <location>
        <begin position="53"/>
        <end position="76"/>
    </location>
</feature>
<comment type="caution">
    <text evidence="8">The sequence shown here is derived from an EMBL/GenBank/DDBJ whole genome shotgun (WGS) entry which is preliminary data.</text>
</comment>